<dbReference type="Pfam" id="PF13855">
    <property type="entry name" value="LRR_8"/>
    <property type="match status" value="2"/>
</dbReference>
<keyword evidence="4" id="KW-1015">Disulfide bond</keyword>
<dbReference type="SUPFAM" id="SSF48726">
    <property type="entry name" value="Immunoglobulin"/>
    <property type="match status" value="1"/>
</dbReference>
<feature type="signal peptide" evidence="9">
    <location>
        <begin position="1"/>
        <end position="21"/>
    </location>
</feature>
<keyword evidence="8" id="KW-0472">Membrane</keyword>
<feature type="region of interest" description="Disordered" evidence="7">
    <location>
        <begin position="563"/>
        <end position="582"/>
    </location>
</feature>
<keyword evidence="5" id="KW-0325">Glycoprotein</keyword>
<reference evidence="11" key="1">
    <citation type="submission" date="2020-03" db="EMBL/GenBank/DDBJ databases">
        <title>Transcriptomic Profiling of the Digestive Tract of the Rat Flea, Xenopsylla cheopis, Following Blood Feeding and Infection with Yersinia pestis.</title>
        <authorList>
            <person name="Bland D.M."/>
            <person name="Martens C.A."/>
            <person name="Virtaneva K."/>
            <person name="Kanakabandi K."/>
            <person name="Long D."/>
            <person name="Rosenke R."/>
            <person name="Saturday G.A."/>
            <person name="Hoyt F.H."/>
            <person name="Bruno D.P."/>
            <person name="Ribeiro J.M.C."/>
            <person name="Hinnebusch J."/>
        </authorList>
    </citation>
    <scope>NUCLEOTIDE SEQUENCE</scope>
</reference>
<dbReference type="EMBL" id="GIIL01008000">
    <property type="protein sequence ID" value="NOV51726.1"/>
    <property type="molecule type" value="Transcribed_RNA"/>
</dbReference>
<evidence type="ECO:0000256" key="7">
    <source>
        <dbReference type="SAM" id="MobiDB-lite"/>
    </source>
</evidence>
<evidence type="ECO:0000256" key="2">
    <source>
        <dbReference type="ARBA" id="ARBA00022729"/>
    </source>
</evidence>
<evidence type="ECO:0000256" key="6">
    <source>
        <dbReference type="ARBA" id="ARBA00023319"/>
    </source>
</evidence>
<dbReference type="InterPro" id="IPR000483">
    <property type="entry name" value="Cys-rich_flank_reg_C"/>
</dbReference>
<feature type="compositionally biased region" description="Polar residues" evidence="7">
    <location>
        <begin position="538"/>
        <end position="555"/>
    </location>
</feature>
<dbReference type="FunFam" id="2.60.40.10:FF:000032">
    <property type="entry name" value="palladin isoform X1"/>
    <property type="match status" value="1"/>
</dbReference>
<dbReference type="Pfam" id="PF07679">
    <property type="entry name" value="I-set"/>
    <property type="match status" value="1"/>
</dbReference>
<proteinExistence type="predicted"/>
<name>A0A6M2DZE7_XENCH</name>
<accession>A0A6M2DZE7</accession>
<dbReference type="PANTHER" id="PTHR24366:SF163">
    <property type="entry name" value="KEKKON4"/>
    <property type="match status" value="1"/>
</dbReference>
<evidence type="ECO:0000256" key="1">
    <source>
        <dbReference type="ARBA" id="ARBA00022614"/>
    </source>
</evidence>
<feature type="domain" description="Ig-like" evidence="10">
    <location>
        <begin position="268"/>
        <end position="362"/>
    </location>
</feature>
<dbReference type="SMART" id="SM00369">
    <property type="entry name" value="LRR_TYP"/>
    <property type="match status" value="6"/>
</dbReference>
<dbReference type="InterPro" id="IPR003599">
    <property type="entry name" value="Ig_sub"/>
</dbReference>
<keyword evidence="3" id="KW-0677">Repeat</keyword>
<dbReference type="PANTHER" id="PTHR24366">
    <property type="entry name" value="IG(IMMUNOGLOBULIN) AND LRR(LEUCINE RICH REPEAT) DOMAINS"/>
    <property type="match status" value="1"/>
</dbReference>
<dbReference type="InterPro" id="IPR003591">
    <property type="entry name" value="Leu-rich_rpt_typical-subtyp"/>
</dbReference>
<evidence type="ECO:0000256" key="5">
    <source>
        <dbReference type="ARBA" id="ARBA00023180"/>
    </source>
</evidence>
<keyword evidence="8" id="KW-1133">Transmembrane helix</keyword>
<protein>
    <submittedName>
        <fullName evidence="11">Putative leucine-rich repeat-containing protein 24</fullName>
    </submittedName>
</protein>
<dbReference type="CDD" id="cd00096">
    <property type="entry name" value="Ig"/>
    <property type="match status" value="1"/>
</dbReference>
<dbReference type="PROSITE" id="PS50835">
    <property type="entry name" value="IG_LIKE"/>
    <property type="match status" value="1"/>
</dbReference>
<feature type="region of interest" description="Disordered" evidence="7">
    <location>
        <begin position="487"/>
        <end position="556"/>
    </location>
</feature>
<evidence type="ECO:0000256" key="3">
    <source>
        <dbReference type="ARBA" id="ARBA00022737"/>
    </source>
</evidence>
<feature type="chain" id="PRO_5027110152" evidence="9">
    <location>
        <begin position="22"/>
        <end position="737"/>
    </location>
</feature>
<evidence type="ECO:0000256" key="9">
    <source>
        <dbReference type="SAM" id="SignalP"/>
    </source>
</evidence>
<dbReference type="InterPro" id="IPR007110">
    <property type="entry name" value="Ig-like_dom"/>
</dbReference>
<evidence type="ECO:0000256" key="8">
    <source>
        <dbReference type="SAM" id="Phobius"/>
    </source>
</evidence>
<dbReference type="InterPro" id="IPR013098">
    <property type="entry name" value="Ig_I-set"/>
</dbReference>
<dbReference type="InterPro" id="IPR001611">
    <property type="entry name" value="Leu-rich_rpt"/>
</dbReference>
<feature type="compositionally biased region" description="Basic and acidic residues" evidence="7">
    <location>
        <begin position="503"/>
        <end position="524"/>
    </location>
</feature>
<evidence type="ECO:0000313" key="11">
    <source>
        <dbReference type="EMBL" id="NOV51726.1"/>
    </source>
</evidence>
<dbReference type="SMART" id="SM00408">
    <property type="entry name" value="IGc2"/>
    <property type="match status" value="1"/>
</dbReference>
<dbReference type="SMART" id="SM00082">
    <property type="entry name" value="LRRCT"/>
    <property type="match status" value="1"/>
</dbReference>
<dbReference type="Gene3D" id="2.60.40.10">
    <property type="entry name" value="Immunoglobulins"/>
    <property type="match status" value="1"/>
</dbReference>
<keyword evidence="6" id="KW-0393">Immunoglobulin domain</keyword>
<dbReference type="AlphaFoldDB" id="A0A6M2DZE7"/>
<feature type="region of interest" description="Disordered" evidence="7">
    <location>
        <begin position="642"/>
        <end position="737"/>
    </location>
</feature>
<dbReference type="SUPFAM" id="SSF52058">
    <property type="entry name" value="L domain-like"/>
    <property type="match status" value="1"/>
</dbReference>
<dbReference type="SMART" id="SM00409">
    <property type="entry name" value="IG"/>
    <property type="match status" value="1"/>
</dbReference>
<dbReference type="Gene3D" id="3.80.10.10">
    <property type="entry name" value="Ribonuclease Inhibitor"/>
    <property type="match status" value="2"/>
</dbReference>
<dbReference type="InterPro" id="IPR036179">
    <property type="entry name" value="Ig-like_dom_sf"/>
</dbReference>
<feature type="compositionally biased region" description="Acidic residues" evidence="7">
    <location>
        <begin position="727"/>
        <end position="737"/>
    </location>
</feature>
<keyword evidence="8" id="KW-0812">Transmembrane</keyword>
<evidence type="ECO:0000256" key="4">
    <source>
        <dbReference type="ARBA" id="ARBA00023157"/>
    </source>
</evidence>
<dbReference type="GO" id="GO:0071944">
    <property type="term" value="C:cell periphery"/>
    <property type="evidence" value="ECO:0007669"/>
    <property type="project" value="UniProtKB-ARBA"/>
</dbReference>
<dbReference type="InterPro" id="IPR003598">
    <property type="entry name" value="Ig_sub2"/>
</dbReference>
<keyword evidence="2 9" id="KW-0732">Signal</keyword>
<dbReference type="InterPro" id="IPR032675">
    <property type="entry name" value="LRR_dom_sf"/>
</dbReference>
<sequence>MMAELFRALVWCVLMLSFANGEDDWAQCTVCRCKWRSGKKYADCSNSSLTSIPSLSPQIQVLELSGNPIAELSKEIFENLRIENLHHLLMRYCTLQELHQDSLKGLSILTELNLEHNRIRVLHSSTFVTNIKIRVIVLNHNLIERLEDDTFKDLQFLQRIEISDNLLKKIGINTFVRVPALKFIALDGNRLTHIRIESLDKLEKLASLGLDRNPWTCDCRMRTFRQWFIDSNLHTKPIICDQPPRLHAREWRSLDTNEFACIVKILEPRHSSSADVAAGGSVTLPCRASGEPLPEIKWIKDGRVILPNNQFGDRYKLNEGIADATSRWLNLTIREARAQDRGDFKCSAANAAGMAEVDMQLLVAGGGRGGLGSSGSSTGSVDGVLLIATCVAIAVLALLAIGLLLGCFFYRRRNTRDSKCEPLNMNGDSVMLEGSVIPEMEKSLLNTSTVFVKTPRRDNVNDTKATEVTEMSRTLLDADSVFAGSADEESRSLDFTEPPRNQRLRDAIDPEYVRAHDDRTHRPDLLPSFPARGPQLSPAGSSTASVGPQSPSGSAYQYRFRTLPHSHSHSRSQSPFTGTVINVPPRHGYVTIPRRPSGQKWSVSSAPSQTTLVKDDCEPVYDNLGLRTTADGSSVLSLNKLATSSPAPHSAGTMRSRPLPLPPHYTPLGDENRSQPEGAAPGRTDEISAAGIPGRETPSLRPPGKVGPKVPPKPSKMILRAESTPLYEDECEDGTEV</sequence>
<keyword evidence="1" id="KW-0433">Leucine-rich repeat</keyword>
<dbReference type="InterPro" id="IPR013783">
    <property type="entry name" value="Ig-like_fold"/>
</dbReference>
<evidence type="ECO:0000259" key="10">
    <source>
        <dbReference type="PROSITE" id="PS50835"/>
    </source>
</evidence>
<feature type="transmembrane region" description="Helical" evidence="8">
    <location>
        <begin position="384"/>
        <end position="410"/>
    </location>
</feature>
<organism evidence="11">
    <name type="scientific">Xenopsylla cheopis</name>
    <name type="common">Oriental rat flea</name>
    <name type="synonym">Pulex cheopis</name>
    <dbReference type="NCBI Taxonomy" id="163159"/>
    <lineage>
        <taxon>Eukaryota</taxon>
        <taxon>Metazoa</taxon>
        <taxon>Ecdysozoa</taxon>
        <taxon>Arthropoda</taxon>
        <taxon>Hexapoda</taxon>
        <taxon>Insecta</taxon>
        <taxon>Pterygota</taxon>
        <taxon>Neoptera</taxon>
        <taxon>Endopterygota</taxon>
        <taxon>Siphonaptera</taxon>
        <taxon>Pulicidae</taxon>
        <taxon>Xenopsyllinae</taxon>
        <taxon>Xenopsylla</taxon>
    </lineage>
</organism>